<reference evidence="1 2" key="1">
    <citation type="submission" date="2018-05" db="EMBL/GenBank/DDBJ databases">
        <title>Zavarzinia sp. HR-AS.</title>
        <authorList>
            <person name="Lee Y."/>
            <person name="Jeon C.O."/>
        </authorList>
    </citation>
    <scope>NUCLEOTIDE SEQUENCE [LARGE SCALE GENOMIC DNA]</scope>
    <source>
        <strain evidence="1 2">HR-AS</strain>
    </source>
</reference>
<organism evidence="1 2">
    <name type="scientific">Zavarzinia aquatilis</name>
    <dbReference type="NCBI Taxonomy" id="2211142"/>
    <lineage>
        <taxon>Bacteria</taxon>
        <taxon>Pseudomonadati</taxon>
        <taxon>Pseudomonadota</taxon>
        <taxon>Alphaproteobacteria</taxon>
        <taxon>Rhodospirillales</taxon>
        <taxon>Zavarziniaceae</taxon>
        <taxon>Zavarzinia</taxon>
    </lineage>
</organism>
<proteinExistence type="predicted"/>
<accession>A0A317DX15</accession>
<gene>
    <name evidence="1" type="ORF">DKG74_18840</name>
</gene>
<dbReference type="Proteomes" id="UP000245461">
    <property type="component" value="Unassembled WGS sequence"/>
</dbReference>
<comment type="caution">
    <text evidence="1">The sequence shown here is derived from an EMBL/GenBank/DDBJ whole genome shotgun (WGS) entry which is preliminary data.</text>
</comment>
<dbReference type="InterPro" id="IPR029069">
    <property type="entry name" value="HotDog_dom_sf"/>
</dbReference>
<dbReference type="Pfam" id="PF13279">
    <property type="entry name" value="4HBT_2"/>
    <property type="match status" value="2"/>
</dbReference>
<dbReference type="Gene3D" id="3.10.129.10">
    <property type="entry name" value="Hotdog Thioesterase"/>
    <property type="match status" value="2"/>
</dbReference>
<dbReference type="AlphaFoldDB" id="A0A317DX15"/>
<evidence type="ECO:0000313" key="2">
    <source>
        <dbReference type="Proteomes" id="UP000245461"/>
    </source>
</evidence>
<evidence type="ECO:0000313" key="1">
    <source>
        <dbReference type="EMBL" id="PWR18480.1"/>
    </source>
</evidence>
<dbReference type="EMBL" id="QGLE01000014">
    <property type="protein sequence ID" value="PWR18480.1"/>
    <property type="molecule type" value="Genomic_DNA"/>
</dbReference>
<dbReference type="SUPFAM" id="SSF54637">
    <property type="entry name" value="Thioesterase/thiol ester dehydrase-isomerase"/>
    <property type="match status" value="2"/>
</dbReference>
<dbReference type="RefSeq" id="WP_109907728.1">
    <property type="nucleotide sequence ID" value="NZ_QGLE01000014.1"/>
</dbReference>
<dbReference type="OrthoDB" id="7597365at2"/>
<evidence type="ECO:0008006" key="3">
    <source>
        <dbReference type="Google" id="ProtNLM"/>
    </source>
</evidence>
<sequence length="295" mass="31530">MTKNENIKVTWRGGTDAWECDQMGHMNVQFYGAKFDDAEAVLLARLGLAAGLAPGRRTDHIIFRKESRVGAALWIESAVIGVDHAGDGLRLRHIMYHSPTGDIAATVDAEVSHLPAAVIAAGEAVLVTPAEMGAADLPEPAGSHDGVSLEQAATLNLTETLVGIVKAAELRPGGSLPRRSFIGHLSEAVSHLIASEETAAEALRARHIGSAALDYKIRWGAPVEPGDVIVLRSGASGTVGRTLRFFHWMLNERTGEPVATVEIVAVYFDMQARKAIPVPDIILKLFEGRTVAWPG</sequence>
<protein>
    <recommendedName>
        <fullName evidence="3">Thioesterase</fullName>
    </recommendedName>
</protein>
<keyword evidence="2" id="KW-1185">Reference proteome</keyword>
<name>A0A317DX15_9PROT</name>